<evidence type="ECO:0000313" key="2">
    <source>
        <dbReference type="Proteomes" id="UP001524383"/>
    </source>
</evidence>
<comment type="caution">
    <text evidence="1">The sequence shown here is derived from an EMBL/GenBank/DDBJ whole genome shotgun (WGS) entry which is preliminary data.</text>
</comment>
<dbReference type="AlphaFoldDB" id="A0ABD4TLD1"/>
<organism evidence="1 2">
    <name type="scientific">Methanocalculus taiwanensis</name>
    <dbReference type="NCBI Taxonomy" id="106207"/>
    <lineage>
        <taxon>Archaea</taxon>
        <taxon>Methanobacteriati</taxon>
        <taxon>Methanobacteriota</taxon>
        <taxon>Stenosarchaea group</taxon>
        <taxon>Methanomicrobia</taxon>
        <taxon>Methanomicrobiales</taxon>
        <taxon>Methanocalculaceae</taxon>
        <taxon>Methanocalculus</taxon>
    </lineage>
</organism>
<reference evidence="1 2" key="1">
    <citation type="submission" date="2019-08" db="EMBL/GenBank/DDBJ databases">
        <authorList>
            <person name="Chen S.-C."/>
            <person name="Lai M.-C."/>
            <person name="You Y.-T."/>
        </authorList>
    </citation>
    <scope>NUCLEOTIDE SEQUENCE [LARGE SCALE GENOMIC DNA]</scope>
    <source>
        <strain evidence="1 2">P2F9704a</strain>
    </source>
</reference>
<evidence type="ECO:0000313" key="1">
    <source>
        <dbReference type="EMBL" id="MCQ1538578.1"/>
    </source>
</evidence>
<sequence>MTLLEDIEICDRVIENRRKELKEMEDHRAGLLADALKRGITKEDLPHGLYLLMPEKRIRYVVNTGRLAIEDPDWERHAHIPGPEVIRLLGRDRVRDLVKDLVTADDYLEALRVNVTDLKKALKKRAMSYLDKEEEITGYHVHYDPRPIRVGGRS</sequence>
<dbReference type="RefSeq" id="WP_255332524.1">
    <property type="nucleotide sequence ID" value="NZ_VOTZ01000011.1"/>
</dbReference>
<name>A0ABD4TLD1_9EURY</name>
<gene>
    <name evidence="1" type="ORF">FTO68_06210</name>
</gene>
<keyword evidence="2" id="KW-1185">Reference proteome</keyword>
<proteinExistence type="predicted"/>
<protein>
    <submittedName>
        <fullName evidence="1">Uncharacterized protein</fullName>
    </submittedName>
</protein>
<accession>A0ABD4TLD1</accession>
<dbReference type="EMBL" id="VOTZ01000011">
    <property type="protein sequence ID" value="MCQ1538578.1"/>
    <property type="molecule type" value="Genomic_DNA"/>
</dbReference>
<dbReference type="Proteomes" id="UP001524383">
    <property type="component" value="Unassembled WGS sequence"/>
</dbReference>